<keyword evidence="1" id="KW-0472">Membrane</keyword>
<reference evidence="2 3" key="1">
    <citation type="submission" date="2022-06" db="EMBL/GenBank/DDBJ databases">
        <title>Dynamics of rice microbiomes reveals core vertical transmitted seed endophytes.</title>
        <authorList>
            <person name="Liao K."/>
            <person name="Zhang X."/>
        </authorList>
    </citation>
    <scope>NUCLEOTIDE SEQUENCE [LARGE SCALE GENOMIC DNA]</scope>
    <source>
        <strain evidence="2 3">YT10-10-1</strain>
    </source>
</reference>
<dbReference type="Proteomes" id="UP001320843">
    <property type="component" value="Unassembled WGS sequence"/>
</dbReference>
<evidence type="ECO:0000313" key="2">
    <source>
        <dbReference type="EMBL" id="MCW0399204.1"/>
    </source>
</evidence>
<feature type="transmembrane region" description="Helical" evidence="1">
    <location>
        <begin position="12"/>
        <end position="35"/>
    </location>
</feature>
<evidence type="ECO:0000256" key="1">
    <source>
        <dbReference type="SAM" id="Phobius"/>
    </source>
</evidence>
<protein>
    <submittedName>
        <fullName evidence="2">Uncharacterized protein</fullName>
    </submittedName>
</protein>
<feature type="transmembrane region" description="Helical" evidence="1">
    <location>
        <begin position="41"/>
        <end position="58"/>
    </location>
</feature>
<keyword evidence="1" id="KW-0812">Transmembrane</keyword>
<accession>A0ABT3DUN6</accession>
<sequence length="81" mass="8978">MMRLAGKRSVWPGLVNFAGLLVLSFFWMIMALLIAKTYSPELWRGLVSIGLVGITVAVSNSIQHLARKASACFVTRREVVQ</sequence>
<comment type="caution">
    <text evidence="2">The sequence shown here is derived from an EMBL/GenBank/DDBJ whole genome shotgun (WGS) entry which is preliminary data.</text>
</comment>
<proteinExistence type="predicted"/>
<dbReference type="RefSeq" id="WP_267122610.1">
    <property type="nucleotide sequence ID" value="NZ_JANFWR010000010.1"/>
</dbReference>
<gene>
    <name evidence="2" type="ORF">NB700_001760</name>
</gene>
<organism evidence="2 3">
    <name type="scientific">Xanthomonas sacchari</name>
    <dbReference type="NCBI Taxonomy" id="56458"/>
    <lineage>
        <taxon>Bacteria</taxon>
        <taxon>Pseudomonadati</taxon>
        <taxon>Pseudomonadota</taxon>
        <taxon>Gammaproteobacteria</taxon>
        <taxon>Lysobacterales</taxon>
        <taxon>Lysobacteraceae</taxon>
        <taxon>Xanthomonas</taxon>
    </lineage>
</organism>
<keyword evidence="3" id="KW-1185">Reference proteome</keyword>
<keyword evidence="1" id="KW-1133">Transmembrane helix</keyword>
<name>A0ABT3DUN6_9XANT</name>
<evidence type="ECO:0000313" key="3">
    <source>
        <dbReference type="Proteomes" id="UP001320843"/>
    </source>
</evidence>
<dbReference type="EMBL" id="JANFWR010000010">
    <property type="protein sequence ID" value="MCW0399204.1"/>
    <property type="molecule type" value="Genomic_DNA"/>
</dbReference>